<dbReference type="InterPro" id="IPR012340">
    <property type="entry name" value="NA-bd_OB-fold"/>
</dbReference>
<comment type="caution">
    <text evidence="6">Lacks conserved residue(s) required for the propagation of feature annotation.</text>
</comment>
<proteinExistence type="inferred from homology"/>
<dbReference type="HAMAP" id="MF_00031">
    <property type="entry name" value="DNA_HJ_migration_RuvA"/>
    <property type="match status" value="1"/>
</dbReference>
<evidence type="ECO:0000256" key="4">
    <source>
        <dbReference type="ARBA" id="ARBA00023172"/>
    </source>
</evidence>
<dbReference type="Gene3D" id="1.10.8.10">
    <property type="entry name" value="DNA helicase RuvA subunit, C-terminal domain"/>
    <property type="match status" value="1"/>
</dbReference>
<keyword evidence="8" id="KW-0378">Hydrolase</keyword>
<comment type="subunit">
    <text evidence="6">Homotetramer. Forms an RuvA(8)-RuvB(12)-Holliday junction (HJ) complex. HJ DNA is sandwiched between 2 RuvA tetramers; dsDNA enters through RuvA and exits via RuvB. An RuvB hexamer assembles on each DNA strand where it exits the tetramer. Each RuvB hexamer is contacted by two RuvA subunits (via domain III) on 2 adjacent RuvB subunits; this complex drives branch migration. In the full resolvosome a probable DNA-RuvA(4)-RuvB(12)-RuvC(2) complex forms which resolves the HJ.</text>
</comment>
<dbReference type="EMBL" id="CP016908">
    <property type="protein sequence ID" value="APR99330.1"/>
    <property type="molecule type" value="Genomic_DNA"/>
</dbReference>
<keyword evidence="3 6" id="KW-0238">DNA-binding</keyword>
<feature type="region of interest" description="Domain III" evidence="6">
    <location>
        <begin position="157"/>
        <end position="202"/>
    </location>
</feature>
<dbReference type="OrthoDB" id="5293449at2"/>
<dbReference type="InterPro" id="IPR036267">
    <property type="entry name" value="RuvA_C_sf"/>
</dbReference>
<keyword evidence="9" id="KW-1185">Reference proteome</keyword>
<comment type="domain">
    <text evidence="6">Has three domains with a flexible linker between the domains II and III and assumes an 'L' shape. Domain III is highly mobile and contacts RuvB.</text>
</comment>
<dbReference type="SUPFAM" id="SSF50249">
    <property type="entry name" value="Nucleic acid-binding proteins"/>
    <property type="match status" value="1"/>
</dbReference>
<dbReference type="KEGG" id="pabo:BCY86_00540"/>
<dbReference type="GO" id="GO:0000400">
    <property type="term" value="F:four-way junction DNA binding"/>
    <property type="evidence" value="ECO:0007669"/>
    <property type="project" value="UniProtKB-UniRule"/>
</dbReference>
<keyword evidence="1 6" id="KW-0963">Cytoplasm</keyword>
<dbReference type="SUPFAM" id="SSF47781">
    <property type="entry name" value="RuvA domain 2-like"/>
    <property type="match status" value="1"/>
</dbReference>
<keyword evidence="8" id="KW-0067">ATP-binding</keyword>
<dbReference type="Gene3D" id="2.40.50.140">
    <property type="entry name" value="Nucleic acid-binding proteins"/>
    <property type="match status" value="1"/>
</dbReference>
<dbReference type="CDD" id="cd14332">
    <property type="entry name" value="UBA_RuvA_C"/>
    <property type="match status" value="1"/>
</dbReference>
<gene>
    <name evidence="6" type="primary">ruvA</name>
    <name evidence="8" type="ORF">BCY86_00540</name>
</gene>
<comment type="similarity">
    <text evidence="6">Belongs to the RuvA family.</text>
</comment>
<dbReference type="GO" id="GO:0005524">
    <property type="term" value="F:ATP binding"/>
    <property type="evidence" value="ECO:0007669"/>
    <property type="project" value="InterPro"/>
</dbReference>
<dbReference type="InterPro" id="IPR011114">
    <property type="entry name" value="RuvA_C"/>
</dbReference>
<dbReference type="Pfam" id="PF01330">
    <property type="entry name" value="RuvA_N"/>
    <property type="match status" value="1"/>
</dbReference>
<dbReference type="GO" id="GO:0048476">
    <property type="term" value="C:Holliday junction resolvase complex"/>
    <property type="evidence" value="ECO:0007669"/>
    <property type="project" value="UniProtKB-UniRule"/>
</dbReference>
<keyword evidence="2 6" id="KW-0227">DNA damage</keyword>
<dbReference type="AlphaFoldDB" id="A0A1L6MUY9"/>
<dbReference type="GO" id="GO:0006281">
    <property type="term" value="P:DNA repair"/>
    <property type="evidence" value="ECO:0007669"/>
    <property type="project" value="UniProtKB-UniRule"/>
</dbReference>
<dbReference type="RefSeq" id="WP_075275963.1">
    <property type="nucleotide sequence ID" value="NZ_CP016908.1"/>
</dbReference>
<dbReference type="SUPFAM" id="SSF46929">
    <property type="entry name" value="DNA helicase RuvA subunit, C-terminal domain"/>
    <property type="match status" value="1"/>
</dbReference>
<keyword evidence="5 6" id="KW-0234">DNA repair</keyword>
<feature type="domain" description="Helix-hairpin-helix DNA-binding motif class 1" evidence="7">
    <location>
        <begin position="110"/>
        <end position="129"/>
    </location>
</feature>
<evidence type="ECO:0000256" key="1">
    <source>
        <dbReference type="ARBA" id="ARBA00022490"/>
    </source>
</evidence>
<dbReference type="Pfam" id="PF07499">
    <property type="entry name" value="RuvA_C"/>
    <property type="match status" value="1"/>
</dbReference>
<keyword evidence="4 6" id="KW-0233">DNA recombination</keyword>
<dbReference type="NCBIfam" id="TIGR00084">
    <property type="entry name" value="ruvA"/>
    <property type="match status" value="1"/>
</dbReference>
<dbReference type="Proteomes" id="UP000185544">
    <property type="component" value="Chromosome"/>
</dbReference>
<feature type="domain" description="Helix-hairpin-helix DNA-binding motif class 1" evidence="7">
    <location>
        <begin position="75"/>
        <end position="94"/>
    </location>
</feature>
<evidence type="ECO:0000256" key="2">
    <source>
        <dbReference type="ARBA" id="ARBA00022763"/>
    </source>
</evidence>
<comment type="function">
    <text evidence="6">The RuvA-RuvB-RuvC complex processes Holliday junction (HJ) DNA during genetic recombination and DNA repair, while the RuvA-RuvB complex plays an important role in the rescue of blocked DNA replication forks via replication fork reversal (RFR). RuvA specifically binds to HJ cruciform DNA, conferring on it an open structure. The RuvB hexamer acts as an ATP-dependent pump, pulling dsDNA into and through the RuvAB complex. HJ branch migration allows RuvC to scan DNA until it finds its consensus sequence, where it cleaves and resolves the cruciform DNA.</text>
</comment>
<dbReference type="STRING" id="1882918.BCY86_00540"/>
<dbReference type="InterPro" id="IPR000085">
    <property type="entry name" value="RuvA"/>
</dbReference>
<dbReference type="GO" id="GO:0006310">
    <property type="term" value="P:DNA recombination"/>
    <property type="evidence" value="ECO:0007669"/>
    <property type="project" value="UniProtKB-UniRule"/>
</dbReference>
<protein>
    <recommendedName>
        <fullName evidence="6">Holliday junction branch migration complex subunit RuvA</fullName>
    </recommendedName>
</protein>
<evidence type="ECO:0000313" key="9">
    <source>
        <dbReference type="Proteomes" id="UP000185544"/>
    </source>
</evidence>
<dbReference type="InterPro" id="IPR013849">
    <property type="entry name" value="DNA_helicase_Holl-junc_RuvA_I"/>
</dbReference>
<organism evidence="8 9">
    <name type="scientific">Pajaroellobacter abortibovis</name>
    <dbReference type="NCBI Taxonomy" id="1882918"/>
    <lineage>
        <taxon>Bacteria</taxon>
        <taxon>Pseudomonadati</taxon>
        <taxon>Myxococcota</taxon>
        <taxon>Polyangia</taxon>
        <taxon>Polyangiales</taxon>
        <taxon>Polyangiaceae</taxon>
    </lineage>
</organism>
<dbReference type="InterPro" id="IPR010994">
    <property type="entry name" value="RuvA_2-like"/>
</dbReference>
<dbReference type="SMART" id="SM00278">
    <property type="entry name" value="HhH1"/>
    <property type="match status" value="2"/>
</dbReference>
<dbReference type="Pfam" id="PF14520">
    <property type="entry name" value="HHH_5"/>
    <property type="match status" value="1"/>
</dbReference>
<dbReference type="Gene3D" id="1.10.150.20">
    <property type="entry name" value="5' to 3' exonuclease, C-terminal subdomain"/>
    <property type="match status" value="1"/>
</dbReference>
<sequence>MIGRLFGRVIAQGEDNTLTLRVGGVGYDLSVPVGTVGRLPQEENGEVALFVHTYLREDMLVLFGFATELDRLTFRLLIGVSNIGPKIAIGILSFLSAQELIAAIAKQEFRLLTQVPGIGHKMAQRLVLELQDKLPSLSDVSSLPLSSMSQKVQTIEQTVVSALVNMGYRGAEAECAVASLGAQVQSLSLPELIREALTVLSK</sequence>
<dbReference type="GO" id="GO:0009378">
    <property type="term" value="F:four-way junction helicase activity"/>
    <property type="evidence" value="ECO:0007669"/>
    <property type="project" value="InterPro"/>
</dbReference>
<keyword evidence="8" id="KW-0347">Helicase</keyword>
<name>A0A1L6MUY9_9BACT</name>
<evidence type="ECO:0000259" key="7">
    <source>
        <dbReference type="SMART" id="SM00278"/>
    </source>
</evidence>
<comment type="subcellular location">
    <subcellularLocation>
        <location evidence="6">Cytoplasm</location>
    </subcellularLocation>
</comment>
<keyword evidence="8" id="KW-0547">Nucleotide-binding</keyword>
<evidence type="ECO:0000256" key="3">
    <source>
        <dbReference type="ARBA" id="ARBA00023125"/>
    </source>
</evidence>
<evidence type="ECO:0000313" key="8">
    <source>
        <dbReference type="EMBL" id="APR99330.1"/>
    </source>
</evidence>
<accession>A0A1L6MUY9</accession>
<evidence type="ECO:0000256" key="6">
    <source>
        <dbReference type="HAMAP-Rule" id="MF_00031"/>
    </source>
</evidence>
<reference evidence="8 9" key="1">
    <citation type="submission" date="2016-08" db="EMBL/GenBank/DDBJ databases">
        <title>Identification and validation of antigenic proteins from Pajaroellobacter abortibovis using de-novo genome sequence assembly and reverse vaccinology.</title>
        <authorList>
            <person name="Welly B.T."/>
            <person name="Miller M.R."/>
            <person name="Stott J.L."/>
            <person name="Blanchard M.T."/>
            <person name="Islas-Trejo A.D."/>
            <person name="O'Rourke S.M."/>
            <person name="Young A.E."/>
            <person name="Medrano J.F."/>
            <person name="Van Eenennaam A.L."/>
        </authorList>
    </citation>
    <scope>NUCLEOTIDE SEQUENCE [LARGE SCALE GENOMIC DNA]</scope>
    <source>
        <strain evidence="8 9">BTF92-0548A/99-0131</strain>
    </source>
</reference>
<evidence type="ECO:0000256" key="5">
    <source>
        <dbReference type="ARBA" id="ARBA00023204"/>
    </source>
</evidence>
<dbReference type="GO" id="GO:0009379">
    <property type="term" value="C:Holliday junction helicase complex"/>
    <property type="evidence" value="ECO:0007669"/>
    <property type="project" value="InterPro"/>
</dbReference>
<dbReference type="GO" id="GO:0005737">
    <property type="term" value="C:cytoplasm"/>
    <property type="evidence" value="ECO:0007669"/>
    <property type="project" value="UniProtKB-SubCell"/>
</dbReference>
<dbReference type="InterPro" id="IPR003583">
    <property type="entry name" value="Hlx-hairpin-Hlx_DNA-bd_motif"/>
</dbReference>